<evidence type="ECO:0000256" key="2">
    <source>
        <dbReference type="ARBA" id="ARBA00022771"/>
    </source>
</evidence>
<evidence type="ECO:0000256" key="3">
    <source>
        <dbReference type="ARBA" id="ARBA00022833"/>
    </source>
</evidence>
<dbReference type="SMART" id="SM00360">
    <property type="entry name" value="RRM"/>
    <property type="match status" value="1"/>
</dbReference>
<dbReference type="Pfam" id="PF23182">
    <property type="entry name" value="PABC_AtC3H46"/>
    <property type="match status" value="1"/>
</dbReference>
<sequence>MDFSEATKIVFSRIQKVEPELVSKIIGYLLLKDYGDREMIRLAFGPDSAIHSLISEAKTALPGLGLSPKPTVSTSVHGIPDIPLQFSSYSPAGSRPFSSSAAFHAPAHYWDAQVASEQHQSMSNADFAPYQDAVGQDFSQPQFGSVDELLEPLNPAGCNFANNYYYQEAALGTALTPRSNRRSPSLPDFPPKVCHYYYKGYCKHGTNCRYLHGQALQNGLTHFLNSNSNDLVNDDNMILPGSLEKLELELTELLKSRGGQPVSIAMLPMLYFEKFGKVLQAEGYLTESQRHGKAGFSLTKLLARLKNSIRILDRPHGQHSVMLLEDTLRHTEYRNDRNEQGSTVAVSQQIYLTFPAESTFTEEDVSNYFKQFGPVRDVRIPCQQKRMFGFVTFEKQETAQFILSQGNPHFVCGARVLVKPYKEKSRVGDRTLMRWFDHACMDNPMGTNSTLGAALAAETVNAAAGVRRKYVDRFEPALYHPSYFEMDSELYSMSRFCNNSRFLRKQLLEEQDQALELQRMRLSEFHFAPNPLIQQPFYDYSMKELKVPEALGGLKDFPSTDHFSYQTDVLSNGSTSGDKARQSGNNTSCGDQESLGLCLPDSPFASTSVANSISTVI</sequence>
<dbReference type="EMBL" id="GDJX01019158">
    <property type="protein sequence ID" value="JAT48778.1"/>
    <property type="molecule type" value="Transcribed_RNA"/>
</dbReference>
<evidence type="ECO:0000256" key="8">
    <source>
        <dbReference type="SAM" id="MobiDB-lite"/>
    </source>
</evidence>
<dbReference type="SUPFAM" id="SSF90229">
    <property type="entry name" value="CCCH zinc finger"/>
    <property type="match status" value="1"/>
</dbReference>
<feature type="domain" description="RRM" evidence="9">
    <location>
        <begin position="348"/>
        <end position="423"/>
    </location>
</feature>
<keyword evidence="2 7" id="KW-0863">Zinc-finger</keyword>
<dbReference type="InterPro" id="IPR000571">
    <property type="entry name" value="Znf_CCCH"/>
</dbReference>
<dbReference type="SUPFAM" id="SSF54928">
    <property type="entry name" value="RNA-binding domain, RBD"/>
    <property type="match status" value="1"/>
</dbReference>
<evidence type="ECO:0000256" key="6">
    <source>
        <dbReference type="PROSITE-ProRule" id="PRU00176"/>
    </source>
</evidence>
<evidence type="ECO:0000256" key="4">
    <source>
        <dbReference type="ARBA" id="ARBA00022884"/>
    </source>
</evidence>
<dbReference type="PROSITE" id="PS50103">
    <property type="entry name" value="ZF_C3H1"/>
    <property type="match status" value="1"/>
</dbReference>
<evidence type="ECO:0000256" key="1">
    <source>
        <dbReference type="ARBA" id="ARBA00022723"/>
    </source>
</evidence>
<evidence type="ECO:0000256" key="7">
    <source>
        <dbReference type="PROSITE-ProRule" id="PRU00723"/>
    </source>
</evidence>
<gene>
    <name evidence="11" type="primary">At2g05160_0</name>
    <name evidence="11" type="ORF">g.82762</name>
</gene>
<dbReference type="PANTHER" id="PTHR24009">
    <property type="entry name" value="RNA-BINDING (RRM/RBD/RNP MOTIFS)"/>
    <property type="match status" value="1"/>
</dbReference>
<dbReference type="AlphaFoldDB" id="A0A1D1Y2B3"/>
<evidence type="ECO:0000256" key="5">
    <source>
        <dbReference type="ARBA" id="ARBA00023125"/>
    </source>
</evidence>
<name>A0A1D1Y2B3_9ARAE</name>
<organism evidence="11">
    <name type="scientific">Anthurium amnicola</name>
    <dbReference type="NCBI Taxonomy" id="1678845"/>
    <lineage>
        <taxon>Eukaryota</taxon>
        <taxon>Viridiplantae</taxon>
        <taxon>Streptophyta</taxon>
        <taxon>Embryophyta</taxon>
        <taxon>Tracheophyta</taxon>
        <taxon>Spermatophyta</taxon>
        <taxon>Magnoliopsida</taxon>
        <taxon>Liliopsida</taxon>
        <taxon>Araceae</taxon>
        <taxon>Pothoideae</taxon>
        <taxon>Potheae</taxon>
        <taxon>Anthurium</taxon>
    </lineage>
</organism>
<keyword evidence="4 6" id="KW-0694">RNA-binding</keyword>
<dbReference type="Pfam" id="PF00076">
    <property type="entry name" value="RRM_1"/>
    <property type="match status" value="1"/>
</dbReference>
<accession>A0A1D1Y2B3</accession>
<dbReference type="GO" id="GO:0003723">
    <property type="term" value="F:RNA binding"/>
    <property type="evidence" value="ECO:0007669"/>
    <property type="project" value="UniProtKB-UniRule"/>
</dbReference>
<evidence type="ECO:0000259" key="9">
    <source>
        <dbReference type="PROSITE" id="PS50102"/>
    </source>
</evidence>
<feature type="domain" description="C3H1-type" evidence="10">
    <location>
        <begin position="188"/>
        <end position="215"/>
    </location>
</feature>
<dbReference type="PROSITE" id="PS50102">
    <property type="entry name" value="RRM"/>
    <property type="match status" value="1"/>
</dbReference>
<protein>
    <submittedName>
        <fullName evidence="11">Zinc finger CCCH domain-containing protein 18</fullName>
    </submittedName>
</protein>
<dbReference type="CDD" id="cd12458">
    <property type="entry name" value="RRM_AtC3H46_like"/>
    <property type="match status" value="1"/>
</dbReference>
<keyword evidence="3 7" id="KW-0862">Zinc</keyword>
<evidence type="ECO:0000313" key="11">
    <source>
        <dbReference type="EMBL" id="JAT48778.1"/>
    </source>
</evidence>
<dbReference type="InterPro" id="IPR056276">
    <property type="entry name" value="AtC3H46-like_PABC-like"/>
</dbReference>
<dbReference type="InterPro" id="IPR034365">
    <property type="entry name" value="AtC3H46-like_RRM"/>
</dbReference>
<dbReference type="GO" id="GO:0003677">
    <property type="term" value="F:DNA binding"/>
    <property type="evidence" value="ECO:0007669"/>
    <property type="project" value="UniProtKB-KW"/>
</dbReference>
<dbReference type="PANTHER" id="PTHR24009:SF0">
    <property type="entry name" value="ZINC FINGER CCCH DOMAIN-CONTAINING PROTEIN 18"/>
    <property type="match status" value="1"/>
</dbReference>
<dbReference type="Pfam" id="PF00642">
    <property type="entry name" value="zf-CCCH"/>
    <property type="match status" value="1"/>
</dbReference>
<keyword evidence="1 7" id="KW-0479">Metal-binding</keyword>
<dbReference type="GO" id="GO:0008270">
    <property type="term" value="F:zinc ion binding"/>
    <property type="evidence" value="ECO:0007669"/>
    <property type="project" value="UniProtKB-KW"/>
</dbReference>
<dbReference type="InterPro" id="IPR035979">
    <property type="entry name" value="RBD_domain_sf"/>
</dbReference>
<dbReference type="FunFam" id="3.30.70.330:FF:000678">
    <property type="entry name" value="zinc finger CCCH domain-containing protein 53-like isoform X2"/>
    <property type="match status" value="1"/>
</dbReference>
<evidence type="ECO:0000259" key="10">
    <source>
        <dbReference type="PROSITE" id="PS50103"/>
    </source>
</evidence>
<dbReference type="Gene3D" id="4.10.1000.10">
    <property type="entry name" value="Zinc finger, CCCH-type"/>
    <property type="match status" value="1"/>
</dbReference>
<dbReference type="InterPro" id="IPR012677">
    <property type="entry name" value="Nucleotide-bd_a/b_plait_sf"/>
</dbReference>
<keyword evidence="5" id="KW-0238">DNA-binding</keyword>
<dbReference type="InterPro" id="IPR036855">
    <property type="entry name" value="Znf_CCCH_sf"/>
</dbReference>
<proteinExistence type="predicted"/>
<dbReference type="Gene3D" id="3.30.70.330">
    <property type="match status" value="1"/>
</dbReference>
<feature type="zinc finger region" description="C3H1-type" evidence="7">
    <location>
        <begin position="188"/>
        <end position="215"/>
    </location>
</feature>
<reference evidence="11" key="1">
    <citation type="submission" date="2015-07" db="EMBL/GenBank/DDBJ databases">
        <title>Transcriptome Assembly of Anthurium amnicola.</title>
        <authorList>
            <person name="Suzuki J."/>
        </authorList>
    </citation>
    <scope>NUCLEOTIDE SEQUENCE</scope>
</reference>
<dbReference type="InterPro" id="IPR000504">
    <property type="entry name" value="RRM_dom"/>
</dbReference>
<feature type="region of interest" description="Disordered" evidence="8">
    <location>
        <begin position="568"/>
        <end position="588"/>
    </location>
</feature>